<evidence type="ECO:0000256" key="4">
    <source>
        <dbReference type="ARBA" id="ARBA00023136"/>
    </source>
</evidence>
<dbReference type="RefSeq" id="WP_382389431.1">
    <property type="nucleotide sequence ID" value="NZ_JBHTLY010000011.1"/>
</dbReference>
<evidence type="ECO:0000313" key="8">
    <source>
        <dbReference type="Proteomes" id="UP001597181"/>
    </source>
</evidence>
<keyword evidence="4 5" id="KW-0472">Membrane</keyword>
<evidence type="ECO:0000313" key="7">
    <source>
        <dbReference type="EMBL" id="MFD1203337.1"/>
    </source>
</evidence>
<feature type="transmembrane region" description="Helical" evidence="5">
    <location>
        <begin position="364"/>
        <end position="384"/>
    </location>
</feature>
<keyword evidence="3 5" id="KW-1133">Transmembrane helix</keyword>
<dbReference type="InterPro" id="IPR020846">
    <property type="entry name" value="MFS_dom"/>
</dbReference>
<dbReference type="SUPFAM" id="SSF103473">
    <property type="entry name" value="MFS general substrate transporter"/>
    <property type="match status" value="1"/>
</dbReference>
<name>A0ABW3TVE2_9MICO</name>
<dbReference type="Proteomes" id="UP001597181">
    <property type="component" value="Unassembled WGS sequence"/>
</dbReference>
<feature type="transmembrane region" description="Helical" evidence="5">
    <location>
        <begin position="107"/>
        <end position="129"/>
    </location>
</feature>
<accession>A0ABW3TVE2</accession>
<organism evidence="7 8">
    <name type="scientific">Leucobacter albus</name>
    <dbReference type="NCBI Taxonomy" id="272210"/>
    <lineage>
        <taxon>Bacteria</taxon>
        <taxon>Bacillati</taxon>
        <taxon>Actinomycetota</taxon>
        <taxon>Actinomycetes</taxon>
        <taxon>Micrococcales</taxon>
        <taxon>Microbacteriaceae</taxon>
        <taxon>Leucobacter</taxon>
    </lineage>
</organism>
<keyword evidence="8" id="KW-1185">Reference proteome</keyword>
<evidence type="ECO:0000259" key="6">
    <source>
        <dbReference type="PROSITE" id="PS50850"/>
    </source>
</evidence>
<dbReference type="PANTHER" id="PTHR23534">
    <property type="entry name" value="MFS PERMEASE"/>
    <property type="match status" value="1"/>
</dbReference>
<feature type="transmembrane region" description="Helical" evidence="5">
    <location>
        <begin position="241"/>
        <end position="262"/>
    </location>
</feature>
<evidence type="ECO:0000256" key="3">
    <source>
        <dbReference type="ARBA" id="ARBA00022989"/>
    </source>
</evidence>
<feature type="transmembrane region" description="Helical" evidence="5">
    <location>
        <begin position="149"/>
        <end position="168"/>
    </location>
</feature>
<evidence type="ECO:0000256" key="1">
    <source>
        <dbReference type="ARBA" id="ARBA00004651"/>
    </source>
</evidence>
<dbReference type="Pfam" id="PF07690">
    <property type="entry name" value="MFS_1"/>
    <property type="match status" value="1"/>
</dbReference>
<feature type="transmembrane region" description="Helical" evidence="5">
    <location>
        <begin position="75"/>
        <end position="95"/>
    </location>
</feature>
<reference evidence="8" key="1">
    <citation type="journal article" date="2019" name="Int. J. Syst. Evol. Microbiol.">
        <title>The Global Catalogue of Microorganisms (GCM) 10K type strain sequencing project: providing services to taxonomists for standard genome sequencing and annotation.</title>
        <authorList>
            <consortium name="The Broad Institute Genomics Platform"/>
            <consortium name="The Broad Institute Genome Sequencing Center for Infectious Disease"/>
            <person name="Wu L."/>
            <person name="Ma J."/>
        </authorList>
    </citation>
    <scope>NUCLEOTIDE SEQUENCE [LARGE SCALE GENOMIC DNA]</scope>
    <source>
        <strain evidence="8">CCUG 50213</strain>
    </source>
</reference>
<feature type="transmembrane region" description="Helical" evidence="5">
    <location>
        <begin position="207"/>
        <end position="229"/>
    </location>
</feature>
<keyword evidence="2 5" id="KW-0812">Transmembrane</keyword>
<dbReference type="InterPro" id="IPR011701">
    <property type="entry name" value="MFS"/>
</dbReference>
<dbReference type="Gene3D" id="1.20.1250.20">
    <property type="entry name" value="MFS general substrate transporter like domains"/>
    <property type="match status" value="1"/>
</dbReference>
<dbReference type="PANTHER" id="PTHR23534:SF1">
    <property type="entry name" value="MAJOR FACILITATOR SUPERFAMILY PROTEIN"/>
    <property type="match status" value="1"/>
</dbReference>
<comment type="subcellular location">
    <subcellularLocation>
        <location evidence="1">Cell membrane</location>
        <topology evidence="1">Multi-pass membrane protein</topology>
    </subcellularLocation>
</comment>
<feature type="transmembrane region" description="Helical" evidence="5">
    <location>
        <begin position="340"/>
        <end position="358"/>
    </location>
</feature>
<dbReference type="EMBL" id="JBHTLY010000011">
    <property type="protein sequence ID" value="MFD1203337.1"/>
    <property type="molecule type" value="Genomic_DNA"/>
</dbReference>
<evidence type="ECO:0000256" key="5">
    <source>
        <dbReference type="SAM" id="Phobius"/>
    </source>
</evidence>
<feature type="transmembrane region" description="Helical" evidence="5">
    <location>
        <begin position="50"/>
        <end position="69"/>
    </location>
</feature>
<evidence type="ECO:0000256" key="2">
    <source>
        <dbReference type="ARBA" id="ARBA00022692"/>
    </source>
</evidence>
<feature type="domain" description="Major facilitator superfamily (MFS) profile" evidence="6">
    <location>
        <begin position="1"/>
        <end position="387"/>
    </location>
</feature>
<dbReference type="InterPro" id="IPR036259">
    <property type="entry name" value="MFS_trans_sf"/>
</dbReference>
<feature type="transmembrane region" description="Helical" evidence="5">
    <location>
        <begin position="297"/>
        <end position="320"/>
    </location>
</feature>
<gene>
    <name evidence="7" type="ORF">ACFQ3U_15680</name>
</gene>
<protein>
    <submittedName>
        <fullName evidence="7">MFS transporter</fullName>
    </submittedName>
</protein>
<sequence>MPLASLSAGCSRASSGGSVTVSGFAQTSSVLGAGLSAIPLAQLAQRRGRAFALTTGYLVAVVGAGVILLSPRLGIYALFGGLALFGVATASGLQARFAASEAVAPQFGARAMSIVLWATTVGSVAGPNLSQLGSDIGALLGMEPLSGPFMFSCVAFALSAILLSVFLGGRLPAPEAGNGGEAASSAHGNRVSMGTALRAAVRNRGAVIGLLAVASSHTVMVAVMVMTPVHMSLAGHGLDAVGIVISVHILGMYAASPIFGWLTDRLGEVPVILIGVAIFAGAVGLGIAAAALGDDMLLVMIALGLLGLGWSAGIIGGSALLTKSTVPEHRLQLQGASDSLMNFAAAAASAGSGVLLEIGGFELLNAAAGALLLPLLVVSIRWLLRVRSQGGPRSARA</sequence>
<dbReference type="PROSITE" id="PS50850">
    <property type="entry name" value="MFS"/>
    <property type="match status" value="1"/>
</dbReference>
<feature type="transmembrane region" description="Helical" evidence="5">
    <location>
        <begin position="25"/>
        <end position="43"/>
    </location>
</feature>
<feature type="transmembrane region" description="Helical" evidence="5">
    <location>
        <begin position="269"/>
        <end position="291"/>
    </location>
</feature>
<comment type="caution">
    <text evidence="7">The sequence shown here is derived from an EMBL/GenBank/DDBJ whole genome shotgun (WGS) entry which is preliminary data.</text>
</comment>
<proteinExistence type="predicted"/>